<feature type="region of interest" description="Disordered" evidence="1">
    <location>
        <begin position="1"/>
        <end position="47"/>
    </location>
</feature>
<reference evidence="2" key="1">
    <citation type="submission" date="2015-04" db="UniProtKB">
        <authorList>
            <consortium name="EnsemblPlants"/>
        </authorList>
    </citation>
    <scope>IDENTIFICATION</scope>
</reference>
<evidence type="ECO:0000313" key="2">
    <source>
        <dbReference type="EnsemblPlants" id="OPUNC05G02520.1"/>
    </source>
</evidence>
<evidence type="ECO:0000313" key="3">
    <source>
        <dbReference type="Proteomes" id="UP000026962"/>
    </source>
</evidence>
<reference evidence="2" key="2">
    <citation type="submission" date="2018-05" db="EMBL/GenBank/DDBJ databases">
        <title>OpunRS2 (Oryza punctata Reference Sequence Version 2).</title>
        <authorList>
            <person name="Zhang J."/>
            <person name="Kudrna D."/>
            <person name="Lee S."/>
            <person name="Talag J."/>
            <person name="Welchert J."/>
            <person name="Wing R.A."/>
        </authorList>
    </citation>
    <scope>NUCLEOTIDE SEQUENCE [LARGE SCALE GENOMIC DNA]</scope>
</reference>
<proteinExistence type="predicted"/>
<sequence length="144" mass="15545">MTVRSPSPPPSLSLCRSRSWMGRSSRSSSLTGMLARKEKTAPWGRRRRGCCAVEGEDEEGMPVPRASCSGFGVGLAVGRRQQRRRYDGDDGGAVQGRRRHVVKKIDGGVGGFATTSTPLGRRRYVRSSASVLDLYSSVVDNGVS</sequence>
<dbReference type="Proteomes" id="UP000026962">
    <property type="component" value="Chromosome 5"/>
</dbReference>
<keyword evidence="3" id="KW-1185">Reference proteome</keyword>
<protein>
    <submittedName>
        <fullName evidence="2">Uncharacterized protein</fullName>
    </submittedName>
</protein>
<dbReference type="HOGENOM" id="CLU_1799592_0_0_1"/>
<name>A0A0E0KYA0_ORYPU</name>
<dbReference type="Gramene" id="OPUNC05G02520.1">
    <property type="protein sequence ID" value="OPUNC05G02520.1"/>
    <property type="gene ID" value="OPUNC05G02520"/>
</dbReference>
<organism evidence="2">
    <name type="scientific">Oryza punctata</name>
    <name type="common">Red rice</name>
    <dbReference type="NCBI Taxonomy" id="4537"/>
    <lineage>
        <taxon>Eukaryota</taxon>
        <taxon>Viridiplantae</taxon>
        <taxon>Streptophyta</taxon>
        <taxon>Embryophyta</taxon>
        <taxon>Tracheophyta</taxon>
        <taxon>Spermatophyta</taxon>
        <taxon>Magnoliopsida</taxon>
        <taxon>Liliopsida</taxon>
        <taxon>Poales</taxon>
        <taxon>Poaceae</taxon>
        <taxon>BOP clade</taxon>
        <taxon>Oryzoideae</taxon>
        <taxon>Oryzeae</taxon>
        <taxon>Oryzinae</taxon>
        <taxon>Oryza</taxon>
    </lineage>
</organism>
<accession>A0A0E0KYA0</accession>
<evidence type="ECO:0000256" key="1">
    <source>
        <dbReference type="SAM" id="MobiDB-lite"/>
    </source>
</evidence>
<dbReference type="EnsemblPlants" id="OPUNC05G02520.1">
    <property type="protein sequence ID" value="OPUNC05G02520.1"/>
    <property type="gene ID" value="OPUNC05G02520"/>
</dbReference>
<dbReference type="AlphaFoldDB" id="A0A0E0KYA0"/>
<feature type="compositionally biased region" description="Low complexity" evidence="1">
    <location>
        <begin position="12"/>
        <end position="29"/>
    </location>
</feature>
<feature type="compositionally biased region" description="Pro residues" evidence="1">
    <location>
        <begin position="1"/>
        <end position="11"/>
    </location>
</feature>